<dbReference type="PANTHER" id="PTHR13847:SF280">
    <property type="entry name" value="D-AMINO ACID DEHYDROGENASE"/>
    <property type="match status" value="1"/>
</dbReference>
<dbReference type="GO" id="GO:0008718">
    <property type="term" value="F:D-amino-acid dehydrogenase activity"/>
    <property type="evidence" value="ECO:0007669"/>
    <property type="project" value="UniProtKB-UniRule"/>
</dbReference>
<feature type="binding site" evidence="7">
    <location>
        <begin position="3"/>
        <end position="17"/>
    </location>
    <ligand>
        <name>FAD</name>
        <dbReference type="ChEBI" id="CHEBI:57692"/>
    </ligand>
</feature>
<evidence type="ECO:0000256" key="1">
    <source>
        <dbReference type="ARBA" id="ARBA00001974"/>
    </source>
</evidence>
<dbReference type="Pfam" id="PF01266">
    <property type="entry name" value="DAO"/>
    <property type="match status" value="1"/>
</dbReference>
<reference evidence="9 10" key="1">
    <citation type="submission" date="2017-01" db="EMBL/GenBank/DDBJ databases">
        <authorList>
            <person name="Mah S.A."/>
            <person name="Swanson W.J."/>
            <person name="Moy G.W."/>
            <person name="Vacquier V.D."/>
        </authorList>
    </citation>
    <scope>NUCLEOTIDE SEQUENCE [LARGE SCALE GENOMIC DNA]</scope>
    <source>
        <strain evidence="9 10">DSM 26375</strain>
    </source>
</reference>
<evidence type="ECO:0000313" key="10">
    <source>
        <dbReference type="Proteomes" id="UP000186141"/>
    </source>
</evidence>
<dbReference type="GO" id="GO:0055130">
    <property type="term" value="P:D-alanine catabolic process"/>
    <property type="evidence" value="ECO:0007669"/>
    <property type="project" value="TreeGrafter"/>
</dbReference>
<dbReference type="SUPFAM" id="SSF51905">
    <property type="entry name" value="FAD/NAD(P)-binding domain"/>
    <property type="match status" value="1"/>
</dbReference>
<accession>A0A1N7QN26</accession>
<comment type="similarity">
    <text evidence="2 7">Belongs to the DadA oxidoreductase family.</text>
</comment>
<organism evidence="9 10">
    <name type="scientific">Gemmobacter megaterium</name>
    <dbReference type="NCBI Taxonomy" id="1086013"/>
    <lineage>
        <taxon>Bacteria</taxon>
        <taxon>Pseudomonadati</taxon>
        <taxon>Pseudomonadota</taxon>
        <taxon>Alphaproteobacteria</taxon>
        <taxon>Rhodobacterales</taxon>
        <taxon>Paracoccaceae</taxon>
        <taxon>Gemmobacter</taxon>
    </lineage>
</organism>
<dbReference type="EMBL" id="FTOT01000016">
    <property type="protein sequence ID" value="SIT24164.1"/>
    <property type="molecule type" value="Genomic_DNA"/>
</dbReference>
<name>A0A1N7QN26_9RHOB</name>
<evidence type="ECO:0000256" key="7">
    <source>
        <dbReference type="HAMAP-Rule" id="MF_01202"/>
    </source>
</evidence>
<dbReference type="GO" id="GO:0005737">
    <property type="term" value="C:cytoplasm"/>
    <property type="evidence" value="ECO:0007669"/>
    <property type="project" value="TreeGrafter"/>
</dbReference>
<dbReference type="HAMAP" id="MF_01202">
    <property type="entry name" value="DadA"/>
    <property type="match status" value="1"/>
</dbReference>
<dbReference type="NCBIfam" id="NF001933">
    <property type="entry name" value="PRK00711.1"/>
    <property type="match status" value="1"/>
</dbReference>
<keyword evidence="3 7" id="KW-0285">Flavoprotein</keyword>
<dbReference type="EC" id="1.4.99.-" evidence="7"/>
<proteinExistence type="inferred from homology"/>
<protein>
    <recommendedName>
        <fullName evidence="7">D-amino acid dehydrogenase</fullName>
        <ecNumber evidence="7">1.4.99.-</ecNumber>
    </recommendedName>
</protein>
<dbReference type="Gene3D" id="3.50.50.60">
    <property type="entry name" value="FAD/NAD(P)-binding domain"/>
    <property type="match status" value="2"/>
</dbReference>
<dbReference type="PANTHER" id="PTHR13847">
    <property type="entry name" value="SARCOSINE DEHYDROGENASE-RELATED"/>
    <property type="match status" value="1"/>
</dbReference>
<dbReference type="Gene3D" id="3.30.9.10">
    <property type="entry name" value="D-Amino Acid Oxidase, subunit A, domain 2"/>
    <property type="match status" value="1"/>
</dbReference>
<comment type="catalytic activity">
    <reaction evidence="6 7">
        <text>a D-alpha-amino acid + A + H2O = a 2-oxocarboxylate + AH2 + NH4(+)</text>
        <dbReference type="Rhea" id="RHEA:18125"/>
        <dbReference type="ChEBI" id="CHEBI:13193"/>
        <dbReference type="ChEBI" id="CHEBI:15377"/>
        <dbReference type="ChEBI" id="CHEBI:17499"/>
        <dbReference type="ChEBI" id="CHEBI:28938"/>
        <dbReference type="ChEBI" id="CHEBI:35179"/>
        <dbReference type="ChEBI" id="CHEBI:59871"/>
    </reaction>
</comment>
<dbReference type="InterPro" id="IPR006076">
    <property type="entry name" value="FAD-dep_OxRdtase"/>
</dbReference>
<keyword evidence="4 7" id="KW-0274">FAD</keyword>
<evidence type="ECO:0000256" key="2">
    <source>
        <dbReference type="ARBA" id="ARBA00009410"/>
    </source>
</evidence>
<dbReference type="FunFam" id="3.50.50.60:FF:000020">
    <property type="entry name" value="D-amino acid dehydrogenase"/>
    <property type="match status" value="1"/>
</dbReference>
<evidence type="ECO:0000256" key="4">
    <source>
        <dbReference type="ARBA" id="ARBA00022827"/>
    </source>
</evidence>
<dbReference type="Proteomes" id="UP000186141">
    <property type="component" value="Unassembled WGS sequence"/>
</dbReference>
<dbReference type="InterPro" id="IPR036188">
    <property type="entry name" value="FAD/NAD-bd_sf"/>
</dbReference>
<dbReference type="STRING" id="1086013.SAMN05421774_11623"/>
<sequence>MRIIVLGAGVIGVTTAWYLAKRGHQVTVIDRQPGPALETSFANAGEISPGYSAPWAAPGVPMKAIKWMFQRHAPLVLHPTMNPDRIRWMLEMLANCTSPAYARNKSRMVRLAEYSRDCLTELRADTGVRFDERQQGTLQVFRTEKQVAAAEKDIAVLQADGVPFEVLDRAGCIAAEPGLAGAAHRIAGGLRLPGDETGDCFKFTNALADKAEAAGVVFRYGVTINAIRAEAGRVTGVDTSEGLMTADSYVLALGSLSPLLAKSLGVRLPVEPLKGYSITVPITDYDRAPVSTVMDETFKVAITRLGDRIRVGGLAEIAGFDTSLNPRRRATLEKSLTEMFGGAGDLQAASFWTGLRPMTPDGTPIVGATPIANLWTNTGHGTLGWTMAAGSGRLLADLIDGRAPEIDPEGLSVARYGRTPSRKAQAGGLRPAAA</sequence>
<keyword evidence="10" id="KW-1185">Reference proteome</keyword>
<evidence type="ECO:0000259" key="8">
    <source>
        <dbReference type="Pfam" id="PF01266"/>
    </source>
</evidence>
<keyword evidence="5 7" id="KW-0560">Oxidoreductase</keyword>
<comment type="cofactor">
    <cofactor evidence="1 7">
        <name>FAD</name>
        <dbReference type="ChEBI" id="CHEBI:57692"/>
    </cofactor>
</comment>
<comment type="function">
    <text evidence="7">Oxidative deamination of D-amino acids.</text>
</comment>
<dbReference type="AlphaFoldDB" id="A0A1N7QN26"/>
<dbReference type="InterPro" id="IPR023080">
    <property type="entry name" value="DadA"/>
</dbReference>
<evidence type="ECO:0000313" key="9">
    <source>
        <dbReference type="EMBL" id="SIT24164.1"/>
    </source>
</evidence>
<dbReference type="GO" id="GO:0005886">
    <property type="term" value="C:plasma membrane"/>
    <property type="evidence" value="ECO:0007669"/>
    <property type="project" value="TreeGrafter"/>
</dbReference>
<evidence type="ECO:0000256" key="3">
    <source>
        <dbReference type="ARBA" id="ARBA00022630"/>
    </source>
</evidence>
<dbReference type="SUPFAM" id="SSF54373">
    <property type="entry name" value="FAD-linked reductases, C-terminal domain"/>
    <property type="match status" value="1"/>
</dbReference>
<evidence type="ECO:0000256" key="6">
    <source>
        <dbReference type="ARBA" id="ARBA00047884"/>
    </source>
</evidence>
<evidence type="ECO:0000256" key="5">
    <source>
        <dbReference type="ARBA" id="ARBA00023002"/>
    </source>
</evidence>
<gene>
    <name evidence="7" type="primary">dadA</name>
    <name evidence="9" type="ORF">SAMN05421774_11623</name>
</gene>
<feature type="domain" description="FAD dependent oxidoreductase" evidence="8">
    <location>
        <begin position="2"/>
        <end position="398"/>
    </location>
</feature>